<dbReference type="EMBL" id="BKCJ011505929">
    <property type="protein sequence ID" value="GFD38785.1"/>
    <property type="molecule type" value="Genomic_DNA"/>
</dbReference>
<feature type="non-terminal residue" evidence="1">
    <location>
        <position position="1"/>
    </location>
</feature>
<organism evidence="1">
    <name type="scientific">Tanacetum cinerariifolium</name>
    <name type="common">Dalmatian daisy</name>
    <name type="synonym">Chrysanthemum cinerariifolium</name>
    <dbReference type="NCBI Taxonomy" id="118510"/>
    <lineage>
        <taxon>Eukaryota</taxon>
        <taxon>Viridiplantae</taxon>
        <taxon>Streptophyta</taxon>
        <taxon>Embryophyta</taxon>
        <taxon>Tracheophyta</taxon>
        <taxon>Spermatophyta</taxon>
        <taxon>Magnoliopsida</taxon>
        <taxon>eudicotyledons</taxon>
        <taxon>Gunneridae</taxon>
        <taxon>Pentapetalae</taxon>
        <taxon>asterids</taxon>
        <taxon>campanulids</taxon>
        <taxon>Asterales</taxon>
        <taxon>Asteraceae</taxon>
        <taxon>Asteroideae</taxon>
        <taxon>Anthemideae</taxon>
        <taxon>Anthemidinae</taxon>
        <taxon>Tanacetum</taxon>
    </lineage>
</organism>
<gene>
    <name evidence="1" type="ORF">Tci_910754</name>
</gene>
<protein>
    <submittedName>
        <fullName evidence="1">Uncharacterized protein</fullName>
    </submittedName>
</protein>
<comment type="caution">
    <text evidence="1">The sequence shown here is derived from an EMBL/GenBank/DDBJ whole genome shotgun (WGS) entry which is preliminary data.</text>
</comment>
<accession>A0A699VT98</accession>
<evidence type="ECO:0000313" key="1">
    <source>
        <dbReference type="EMBL" id="GFD38785.1"/>
    </source>
</evidence>
<sequence length="87" mass="9143">AGRRWILGRGFKLAVMKCLRSPKYLASLGGAIGRAIDKGIHDGLAEGIDHGKGGRGLADVASYNPSTEANYIFVVNALCAVDFPLLA</sequence>
<reference evidence="1" key="1">
    <citation type="journal article" date="2019" name="Sci. Rep.">
        <title>Draft genome of Tanacetum cinerariifolium, the natural source of mosquito coil.</title>
        <authorList>
            <person name="Yamashiro T."/>
            <person name="Shiraishi A."/>
            <person name="Satake H."/>
            <person name="Nakayama K."/>
        </authorList>
    </citation>
    <scope>NUCLEOTIDE SEQUENCE</scope>
</reference>
<proteinExistence type="predicted"/>
<dbReference type="AlphaFoldDB" id="A0A699VT98"/>
<name>A0A699VT98_TANCI</name>